<dbReference type="PANTHER" id="PTHR46796">
    <property type="entry name" value="HTH-TYPE TRANSCRIPTIONAL ACTIVATOR RHAS-RELATED"/>
    <property type="match status" value="1"/>
</dbReference>
<dbReference type="EMBL" id="AP023355">
    <property type="protein sequence ID" value="BCJ32994.1"/>
    <property type="molecule type" value="Genomic_DNA"/>
</dbReference>
<dbReference type="GO" id="GO:0043565">
    <property type="term" value="F:sequence-specific DNA binding"/>
    <property type="evidence" value="ECO:0007669"/>
    <property type="project" value="InterPro"/>
</dbReference>
<evidence type="ECO:0000313" key="5">
    <source>
        <dbReference type="EMBL" id="BCJ32994.1"/>
    </source>
</evidence>
<dbReference type="AlphaFoldDB" id="A0A7R7DJU2"/>
<dbReference type="InterPro" id="IPR050204">
    <property type="entry name" value="AraC_XylS_family_regulators"/>
</dbReference>
<keyword evidence="3" id="KW-0804">Transcription</keyword>
<dbReference type="Gene3D" id="1.10.10.60">
    <property type="entry name" value="Homeodomain-like"/>
    <property type="match status" value="1"/>
</dbReference>
<reference evidence="5 6" key="1">
    <citation type="submission" date="2020-08" db="EMBL/GenBank/DDBJ databases">
        <title>Whole genome shotgun sequence of Actinocatenispora thailandica NBRC 105041.</title>
        <authorList>
            <person name="Komaki H."/>
            <person name="Tamura T."/>
        </authorList>
    </citation>
    <scope>NUCLEOTIDE SEQUENCE [LARGE SCALE GENOMIC DNA]</scope>
    <source>
        <strain evidence="5 6">NBRC 105041</strain>
    </source>
</reference>
<dbReference type="KEGG" id="atl:Athai_04970"/>
<sequence>MAWAGAVHLDPGQLTYYGTVSDIPLHSSIAIGLILVTEGVAELTDEAGHTVELRPGGPNAAVLPPGESHAKPMRPDGRPDDTRAVLAVLDPERPEGQRLMARIGADRHRPQAWVDAAAPAAKLVRPPEPDDPAGAALVAEVVRELAASDQGPAPSVHPAVRRAAELIPERLAAGVELQDLAAAVGLSASRLGHLFAVELGLPYRAYVRWARLQKVVEVLREGATLTAAAHAAGFTDSAHMNRVCRSVFGINPSRLISNLSWV</sequence>
<keyword evidence="2" id="KW-0238">DNA-binding</keyword>
<organism evidence="5 6">
    <name type="scientific">Actinocatenispora thailandica</name>
    <dbReference type="NCBI Taxonomy" id="227318"/>
    <lineage>
        <taxon>Bacteria</taxon>
        <taxon>Bacillati</taxon>
        <taxon>Actinomycetota</taxon>
        <taxon>Actinomycetes</taxon>
        <taxon>Micromonosporales</taxon>
        <taxon>Micromonosporaceae</taxon>
        <taxon>Actinocatenispora</taxon>
    </lineage>
</organism>
<evidence type="ECO:0000256" key="1">
    <source>
        <dbReference type="ARBA" id="ARBA00023015"/>
    </source>
</evidence>
<name>A0A7R7DJU2_9ACTN</name>
<dbReference type="GO" id="GO:0003700">
    <property type="term" value="F:DNA-binding transcription factor activity"/>
    <property type="evidence" value="ECO:0007669"/>
    <property type="project" value="InterPro"/>
</dbReference>
<evidence type="ECO:0000256" key="3">
    <source>
        <dbReference type="ARBA" id="ARBA00023163"/>
    </source>
</evidence>
<feature type="domain" description="HTH araC/xylS-type" evidence="4">
    <location>
        <begin position="161"/>
        <end position="258"/>
    </location>
</feature>
<protein>
    <submittedName>
        <fullName evidence="5">Putative transcriptional regulator, AraC family protein</fullName>
    </submittedName>
</protein>
<keyword evidence="6" id="KW-1185">Reference proteome</keyword>
<dbReference type="Proteomes" id="UP000611640">
    <property type="component" value="Chromosome"/>
</dbReference>
<dbReference type="RefSeq" id="WP_203959956.1">
    <property type="nucleotide sequence ID" value="NZ_AP023355.1"/>
</dbReference>
<evidence type="ECO:0000313" key="6">
    <source>
        <dbReference type="Proteomes" id="UP000611640"/>
    </source>
</evidence>
<proteinExistence type="predicted"/>
<accession>A0A7R7DJU2</accession>
<dbReference type="PROSITE" id="PS01124">
    <property type="entry name" value="HTH_ARAC_FAMILY_2"/>
    <property type="match status" value="1"/>
</dbReference>
<dbReference type="Pfam" id="PF12833">
    <property type="entry name" value="HTH_18"/>
    <property type="match status" value="1"/>
</dbReference>
<evidence type="ECO:0000259" key="4">
    <source>
        <dbReference type="PROSITE" id="PS01124"/>
    </source>
</evidence>
<gene>
    <name evidence="5" type="ORF">Athai_04970</name>
</gene>
<dbReference type="InterPro" id="IPR018060">
    <property type="entry name" value="HTH_AraC"/>
</dbReference>
<keyword evidence="1" id="KW-0805">Transcription regulation</keyword>
<evidence type="ECO:0000256" key="2">
    <source>
        <dbReference type="ARBA" id="ARBA00023125"/>
    </source>
</evidence>
<dbReference type="SMART" id="SM00342">
    <property type="entry name" value="HTH_ARAC"/>
    <property type="match status" value="1"/>
</dbReference>